<dbReference type="InterPro" id="IPR050418">
    <property type="entry name" value="D-iso_2-hydroxyacid_DH_PdxB"/>
</dbReference>
<keyword evidence="3" id="KW-0520">NAD</keyword>
<dbReference type="SUPFAM" id="SSF51735">
    <property type="entry name" value="NAD(P)-binding Rossmann-fold domains"/>
    <property type="match status" value="1"/>
</dbReference>
<dbReference type="EMBL" id="RJQC01000003">
    <property type="protein sequence ID" value="RNM29584.1"/>
    <property type="molecule type" value="Genomic_DNA"/>
</dbReference>
<evidence type="ECO:0000259" key="6">
    <source>
        <dbReference type="Pfam" id="PF02826"/>
    </source>
</evidence>
<evidence type="ECO:0000313" key="7">
    <source>
        <dbReference type="EMBL" id="RNM29584.1"/>
    </source>
</evidence>
<dbReference type="OrthoDB" id="9805416at2"/>
<name>A0A3N0HXZ4_9FIRM</name>
<dbReference type="GO" id="GO:0016616">
    <property type="term" value="F:oxidoreductase activity, acting on the CH-OH group of donors, NAD or NADP as acceptor"/>
    <property type="evidence" value="ECO:0007669"/>
    <property type="project" value="InterPro"/>
</dbReference>
<keyword evidence="2 4" id="KW-0560">Oxidoreductase</keyword>
<organism evidence="7 8">
    <name type="scientific">Absicoccus porci</name>
    <dbReference type="NCBI Taxonomy" id="2486576"/>
    <lineage>
        <taxon>Bacteria</taxon>
        <taxon>Bacillati</taxon>
        <taxon>Bacillota</taxon>
        <taxon>Erysipelotrichia</taxon>
        <taxon>Erysipelotrichales</taxon>
        <taxon>Erysipelotrichaceae</taxon>
        <taxon>Absicoccus</taxon>
    </lineage>
</organism>
<comment type="similarity">
    <text evidence="1 4">Belongs to the D-isomer specific 2-hydroxyacid dehydrogenase family.</text>
</comment>
<feature type="domain" description="D-isomer specific 2-hydroxyacid dehydrogenase NAD-binding" evidence="6">
    <location>
        <begin position="110"/>
        <end position="295"/>
    </location>
</feature>
<evidence type="ECO:0000259" key="5">
    <source>
        <dbReference type="Pfam" id="PF00389"/>
    </source>
</evidence>
<evidence type="ECO:0000256" key="4">
    <source>
        <dbReference type="RuleBase" id="RU003719"/>
    </source>
</evidence>
<dbReference type="InterPro" id="IPR036291">
    <property type="entry name" value="NAD(P)-bd_dom_sf"/>
</dbReference>
<keyword evidence="8" id="KW-1185">Reference proteome</keyword>
<dbReference type="GO" id="GO:0051287">
    <property type="term" value="F:NAD binding"/>
    <property type="evidence" value="ECO:0007669"/>
    <property type="project" value="InterPro"/>
</dbReference>
<dbReference type="Pfam" id="PF00389">
    <property type="entry name" value="2-Hacid_dh"/>
    <property type="match status" value="1"/>
</dbReference>
<evidence type="ECO:0000256" key="2">
    <source>
        <dbReference type="ARBA" id="ARBA00023002"/>
    </source>
</evidence>
<reference evidence="7 8" key="1">
    <citation type="submission" date="2018-11" db="EMBL/GenBank/DDBJ databases">
        <title>Clostridium sp. nov., a member of the family Erysipelotrichaceae isolated from pig faeces.</title>
        <authorList>
            <person name="Chang Y.-H."/>
        </authorList>
    </citation>
    <scope>NUCLEOTIDE SEQUENCE [LARGE SCALE GENOMIC DNA]</scope>
    <source>
        <strain evidence="7 8">YH-panp20</strain>
    </source>
</reference>
<comment type="caution">
    <text evidence="7">The sequence shown here is derived from an EMBL/GenBank/DDBJ whole genome shotgun (WGS) entry which is preliminary data.</text>
</comment>
<dbReference type="InterPro" id="IPR006139">
    <property type="entry name" value="D-isomer_2_OHA_DH_cat_dom"/>
</dbReference>
<accession>A0A3N0HXZ4</accession>
<dbReference type="SUPFAM" id="SSF52283">
    <property type="entry name" value="Formate/glycerate dehydrogenase catalytic domain-like"/>
    <property type="match status" value="1"/>
</dbReference>
<evidence type="ECO:0000256" key="1">
    <source>
        <dbReference type="ARBA" id="ARBA00005854"/>
    </source>
</evidence>
<feature type="domain" description="D-isomer specific 2-hydroxyacid dehydrogenase catalytic" evidence="5">
    <location>
        <begin position="28"/>
        <end position="327"/>
    </location>
</feature>
<dbReference type="Gene3D" id="3.40.50.720">
    <property type="entry name" value="NAD(P)-binding Rossmann-like Domain"/>
    <property type="match status" value="2"/>
</dbReference>
<proteinExistence type="inferred from homology"/>
<dbReference type="Proteomes" id="UP000276568">
    <property type="component" value="Unassembled WGS sequence"/>
</dbReference>
<protein>
    <submittedName>
        <fullName evidence="7">Hydroxyacid dehydrogenase</fullName>
    </submittedName>
</protein>
<dbReference type="RefSeq" id="WP_128520659.1">
    <property type="nucleotide sequence ID" value="NZ_RJQC01000003.1"/>
</dbReference>
<evidence type="ECO:0000256" key="3">
    <source>
        <dbReference type="ARBA" id="ARBA00023027"/>
    </source>
</evidence>
<sequence length="329" mass="36719">MKILFIGDRARVEKYKPDTEYAKNTEYLVIPINASADEVIAAGKDAEVVVVDAICPFTRYEIEHIPKLKLIHSEGVAFNKIDIQAAKEKGIYVCNQKGANAIAVAEQTILLMLALLRHLLHGYENVKAGHQIETKTYLMSHGIYELNEMKVGLIGFGDIGKEVARLLVPFAPEVHYYQRHRLSKQEEKQYHATYLALDDLLKSCNIISMHVPVTSETVGMCDSVFFEKMQDQAYFINTARGEIVVNPALVEALQSGKLAGVGLDTLAPEPVQKNNPLLNLPLDLQQKIIVSPHISGCTSGFFHRAYQTIWENTQRIAKGEKPVHVVNAL</sequence>
<dbReference type="PANTHER" id="PTHR43761:SF1">
    <property type="entry name" value="D-ISOMER SPECIFIC 2-HYDROXYACID DEHYDROGENASE CATALYTIC DOMAIN-CONTAINING PROTEIN-RELATED"/>
    <property type="match status" value="1"/>
</dbReference>
<dbReference type="PANTHER" id="PTHR43761">
    <property type="entry name" value="D-ISOMER SPECIFIC 2-HYDROXYACID DEHYDROGENASE FAMILY PROTEIN (AFU_ORTHOLOGUE AFUA_1G13630)"/>
    <property type="match status" value="1"/>
</dbReference>
<evidence type="ECO:0000313" key="8">
    <source>
        <dbReference type="Proteomes" id="UP000276568"/>
    </source>
</evidence>
<dbReference type="Pfam" id="PF02826">
    <property type="entry name" value="2-Hacid_dh_C"/>
    <property type="match status" value="1"/>
</dbReference>
<dbReference type="InterPro" id="IPR006140">
    <property type="entry name" value="D-isomer_DH_NAD-bd"/>
</dbReference>
<dbReference type="AlphaFoldDB" id="A0A3N0HXZ4"/>
<gene>
    <name evidence="7" type="ORF">EDX97_08045</name>
</gene>